<dbReference type="Proteomes" id="UP000720189">
    <property type="component" value="Unassembled WGS sequence"/>
</dbReference>
<organism evidence="2 3">
    <name type="scientific">Fusarium redolens</name>
    <dbReference type="NCBI Taxonomy" id="48865"/>
    <lineage>
        <taxon>Eukaryota</taxon>
        <taxon>Fungi</taxon>
        <taxon>Dikarya</taxon>
        <taxon>Ascomycota</taxon>
        <taxon>Pezizomycotina</taxon>
        <taxon>Sordariomycetes</taxon>
        <taxon>Hypocreomycetidae</taxon>
        <taxon>Hypocreales</taxon>
        <taxon>Nectriaceae</taxon>
        <taxon>Fusarium</taxon>
        <taxon>Fusarium redolens species complex</taxon>
    </lineage>
</organism>
<evidence type="ECO:0000313" key="2">
    <source>
        <dbReference type="EMBL" id="KAH7230647.1"/>
    </source>
</evidence>
<sequence length="242" mass="27412">MNYLSHSQVTETYMTSALSLFCVCLFIFIKYNHFWSRERHLVCLICGWGLLQLTALILFGLEHSKRTKLPDLLARPLHTILATMSMWGVAIIQIIAIIYPFAVAIRKEPWLKWVAILQCVEVMLIVILAMIPNISTPVELAYIAPLTSQAAAIGVVFLSSRGIQTERVPKHTAYHLLFLALLLVLISALVFGLSLIGYYEKLIFPQWLLYMIISTVGYRLPENEHQGPRQTNGDSEVELVVN</sequence>
<dbReference type="GeneID" id="70226248"/>
<comment type="caution">
    <text evidence="2">The sequence shown here is derived from an EMBL/GenBank/DDBJ whole genome shotgun (WGS) entry which is preliminary data.</text>
</comment>
<gene>
    <name evidence="2" type="ORF">BKA55DRAFT_598845</name>
</gene>
<keyword evidence="3" id="KW-1185">Reference proteome</keyword>
<proteinExistence type="predicted"/>
<feature type="transmembrane region" description="Helical" evidence="1">
    <location>
        <begin position="80"/>
        <end position="101"/>
    </location>
</feature>
<dbReference type="AlphaFoldDB" id="A0A9P9G3P0"/>
<feature type="transmembrane region" description="Helical" evidence="1">
    <location>
        <begin position="202"/>
        <end position="220"/>
    </location>
</feature>
<keyword evidence="1" id="KW-1133">Transmembrane helix</keyword>
<keyword evidence="1" id="KW-0812">Transmembrane</keyword>
<protein>
    <submittedName>
        <fullName evidence="2">Uncharacterized protein</fullName>
    </submittedName>
</protein>
<feature type="transmembrane region" description="Helical" evidence="1">
    <location>
        <begin position="41"/>
        <end position="60"/>
    </location>
</feature>
<name>A0A9P9G3P0_FUSRE</name>
<feature type="transmembrane region" description="Helical" evidence="1">
    <location>
        <begin position="172"/>
        <end position="196"/>
    </location>
</feature>
<dbReference type="OrthoDB" id="5098353at2759"/>
<feature type="transmembrane region" description="Helical" evidence="1">
    <location>
        <begin position="113"/>
        <end position="134"/>
    </location>
</feature>
<feature type="transmembrane region" description="Helical" evidence="1">
    <location>
        <begin position="140"/>
        <end position="160"/>
    </location>
</feature>
<dbReference type="EMBL" id="JAGMUX010000022">
    <property type="protein sequence ID" value="KAH7230647.1"/>
    <property type="molecule type" value="Genomic_DNA"/>
</dbReference>
<reference evidence="2" key="1">
    <citation type="journal article" date="2021" name="Nat. Commun.">
        <title>Genetic determinants of endophytism in the Arabidopsis root mycobiome.</title>
        <authorList>
            <person name="Mesny F."/>
            <person name="Miyauchi S."/>
            <person name="Thiergart T."/>
            <person name="Pickel B."/>
            <person name="Atanasova L."/>
            <person name="Karlsson M."/>
            <person name="Huettel B."/>
            <person name="Barry K.W."/>
            <person name="Haridas S."/>
            <person name="Chen C."/>
            <person name="Bauer D."/>
            <person name="Andreopoulos W."/>
            <person name="Pangilinan J."/>
            <person name="LaButti K."/>
            <person name="Riley R."/>
            <person name="Lipzen A."/>
            <person name="Clum A."/>
            <person name="Drula E."/>
            <person name="Henrissat B."/>
            <person name="Kohler A."/>
            <person name="Grigoriev I.V."/>
            <person name="Martin F.M."/>
            <person name="Hacquard S."/>
        </authorList>
    </citation>
    <scope>NUCLEOTIDE SEQUENCE</scope>
    <source>
        <strain evidence="2">MPI-CAGE-AT-0023</strain>
    </source>
</reference>
<evidence type="ECO:0000313" key="3">
    <source>
        <dbReference type="Proteomes" id="UP000720189"/>
    </source>
</evidence>
<keyword evidence="1" id="KW-0472">Membrane</keyword>
<evidence type="ECO:0000256" key="1">
    <source>
        <dbReference type="SAM" id="Phobius"/>
    </source>
</evidence>
<feature type="transmembrane region" description="Helical" evidence="1">
    <location>
        <begin position="12"/>
        <end position="29"/>
    </location>
</feature>
<accession>A0A9P9G3P0</accession>
<dbReference type="RefSeq" id="XP_046043285.1">
    <property type="nucleotide sequence ID" value="XM_046196294.1"/>
</dbReference>